<dbReference type="CTD" id="794824"/>
<sequence>MRLRFFVHIICLLTGCLVNSFALPSPVHPVTVVSTVGSEVVLPCCWKSQLDEAANSIHHIQWVTPPYTVFEQRGEEKWQAVEFGGRLQILEERLGSGDCSLVIKDVQIRDTGKYESFMVVEAVRSKRTRVFLQSVKLSVTDNKSWQSHRPGEDFVIDLRTPYSMTVVFLGKNSSEWSLLWMKEDEQTSERLEKSPRGDKLTLKNLQFSDEGIYKVLDEQGVSVSTIQLSVEDIEHDKLRMSQTSQTGGTAQSSSSRVFVSAVLFFTVQILHLV</sequence>
<keyword evidence="13" id="KW-1185">Reference proteome</keyword>
<reference evidence="12 13" key="1">
    <citation type="journal article" date="2007" name="Nature">
        <title>The medaka draft genome and insights into vertebrate genome evolution.</title>
        <authorList>
            <person name="Kasahara M."/>
            <person name="Naruse K."/>
            <person name="Sasaki S."/>
            <person name="Nakatani Y."/>
            <person name="Qu W."/>
            <person name="Ahsan B."/>
            <person name="Yamada T."/>
            <person name="Nagayasu Y."/>
            <person name="Doi K."/>
            <person name="Kasai Y."/>
            <person name="Jindo T."/>
            <person name="Kobayashi D."/>
            <person name="Shimada A."/>
            <person name="Toyoda A."/>
            <person name="Kuroki Y."/>
            <person name="Fujiyama A."/>
            <person name="Sasaki T."/>
            <person name="Shimizu A."/>
            <person name="Asakawa S."/>
            <person name="Shimizu N."/>
            <person name="Hashimoto S."/>
            <person name="Yang J."/>
            <person name="Lee Y."/>
            <person name="Matsushima K."/>
            <person name="Sugano S."/>
            <person name="Sakaizumi M."/>
            <person name="Narita T."/>
            <person name="Ohishi K."/>
            <person name="Haga S."/>
            <person name="Ohta F."/>
            <person name="Nomoto H."/>
            <person name="Nogata K."/>
            <person name="Morishita T."/>
            <person name="Endo T."/>
            <person name="Shin-I T."/>
            <person name="Takeda H."/>
            <person name="Morishita S."/>
            <person name="Kohara Y."/>
        </authorList>
    </citation>
    <scope>NUCLEOTIDE SEQUENCE [LARGE SCALE GENOMIC DNA]</scope>
    <source>
        <strain evidence="12 13">Hd-rR</strain>
    </source>
</reference>
<evidence type="ECO:0000256" key="10">
    <source>
        <dbReference type="ARBA" id="ARBA00023319"/>
    </source>
</evidence>
<dbReference type="Gene3D" id="2.60.40.10">
    <property type="entry name" value="Immunoglobulins"/>
    <property type="match status" value="1"/>
</dbReference>
<evidence type="ECO:0000256" key="5">
    <source>
        <dbReference type="ARBA" id="ARBA00022989"/>
    </source>
</evidence>
<dbReference type="PANTHER" id="PTHR25466">
    <property type="entry name" value="T-LYMPHOCYTE ACTIVATION ANTIGEN"/>
    <property type="match status" value="1"/>
</dbReference>
<feature type="signal peptide" evidence="11">
    <location>
        <begin position="1"/>
        <end position="22"/>
    </location>
</feature>
<evidence type="ECO:0000256" key="8">
    <source>
        <dbReference type="ARBA" id="ARBA00023170"/>
    </source>
</evidence>
<evidence type="ECO:0000256" key="4">
    <source>
        <dbReference type="ARBA" id="ARBA00022729"/>
    </source>
</evidence>
<dbReference type="Ensembl" id="ENSORLT00000036861.1">
    <property type="protein sequence ID" value="ENSORLP00000027816.1"/>
    <property type="gene ID" value="ENSORLG00000023691.1"/>
</dbReference>
<dbReference type="GO" id="GO:0005886">
    <property type="term" value="C:plasma membrane"/>
    <property type="evidence" value="ECO:0007669"/>
    <property type="project" value="UniProtKB-SubCell"/>
</dbReference>
<dbReference type="AlphaFoldDB" id="A0A3B3H7J8"/>
<proteinExistence type="predicted"/>
<evidence type="ECO:0000256" key="6">
    <source>
        <dbReference type="ARBA" id="ARBA00023136"/>
    </source>
</evidence>
<evidence type="ECO:0000256" key="3">
    <source>
        <dbReference type="ARBA" id="ARBA00022692"/>
    </source>
</evidence>
<evidence type="ECO:0000256" key="9">
    <source>
        <dbReference type="ARBA" id="ARBA00023180"/>
    </source>
</evidence>
<evidence type="ECO:0000256" key="1">
    <source>
        <dbReference type="ARBA" id="ARBA00004251"/>
    </source>
</evidence>
<keyword evidence="6" id="KW-0472">Membrane</keyword>
<feature type="chain" id="PRO_5017274210" evidence="11">
    <location>
        <begin position="23"/>
        <end position="273"/>
    </location>
</feature>
<keyword evidence="10" id="KW-0393">Immunoglobulin domain</keyword>
<dbReference type="Proteomes" id="UP000001038">
    <property type="component" value="Chromosome 11"/>
</dbReference>
<comment type="subcellular location">
    <subcellularLocation>
        <location evidence="1">Cell membrane</location>
        <topology evidence="1">Single-pass type I membrane protein</topology>
    </subcellularLocation>
</comment>
<evidence type="ECO:0000313" key="13">
    <source>
        <dbReference type="Proteomes" id="UP000001038"/>
    </source>
</evidence>
<dbReference type="OrthoDB" id="8951452at2759"/>
<organism evidence="12 13">
    <name type="scientific">Oryzias latipes</name>
    <name type="common">Japanese rice fish</name>
    <name type="synonym">Japanese killifish</name>
    <dbReference type="NCBI Taxonomy" id="8090"/>
    <lineage>
        <taxon>Eukaryota</taxon>
        <taxon>Metazoa</taxon>
        <taxon>Chordata</taxon>
        <taxon>Craniata</taxon>
        <taxon>Vertebrata</taxon>
        <taxon>Euteleostomi</taxon>
        <taxon>Actinopterygii</taxon>
        <taxon>Neopterygii</taxon>
        <taxon>Teleostei</taxon>
        <taxon>Neoteleostei</taxon>
        <taxon>Acanthomorphata</taxon>
        <taxon>Ovalentaria</taxon>
        <taxon>Atherinomorphae</taxon>
        <taxon>Beloniformes</taxon>
        <taxon>Adrianichthyidae</taxon>
        <taxon>Oryziinae</taxon>
        <taxon>Oryzias</taxon>
    </lineage>
</organism>
<evidence type="ECO:0000256" key="7">
    <source>
        <dbReference type="ARBA" id="ARBA00023157"/>
    </source>
</evidence>
<dbReference type="PROSITE" id="PS51257">
    <property type="entry name" value="PROKAR_LIPOPROTEIN"/>
    <property type="match status" value="1"/>
</dbReference>
<protein>
    <submittedName>
        <fullName evidence="12">Uncharacterized protein</fullName>
    </submittedName>
</protein>
<dbReference type="Bgee" id="ENSORLG00000023691">
    <property type="expression patterns" value="Expressed in pharyngeal gill and 13 other cell types or tissues"/>
</dbReference>
<dbReference type="GeneID" id="101166061"/>
<dbReference type="InterPro" id="IPR051713">
    <property type="entry name" value="T-cell_Activation_Regulation"/>
</dbReference>
<evidence type="ECO:0000313" key="12">
    <source>
        <dbReference type="Ensembl" id="ENSORLP00000027816.1"/>
    </source>
</evidence>
<dbReference type="GeneTree" id="ENSGT01030000234828"/>
<gene>
    <name evidence="12" type="primary">igldcp</name>
</gene>
<dbReference type="PANTHER" id="PTHR25466:SF11">
    <property type="entry name" value="GALECTIN 17-RELATED"/>
    <property type="match status" value="1"/>
</dbReference>
<dbReference type="SUPFAM" id="SSF48726">
    <property type="entry name" value="Immunoglobulin"/>
    <property type="match status" value="2"/>
</dbReference>
<keyword evidence="7" id="KW-1015">Disulfide bond</keyword>
<keyword evidence="5" id="KW-1133">Transmembrane helix</keyword>
<accession>A0A3B3H7J8</accession>
<evidence type="ECO:0000256" key="2">
    <source>
        <dbReference type="ARBA" id="ARBA00022475"/>
    </source>
</evidence>
<keyword evidence="3" id="KW-0812">Transmembrane</keyword>
<reference evidence="12" key="3">
    <citation type="submission" date="2025-09" db="UniProtKB">
        <authorList>
            <consortium name="Ensembl"/>
        </authorList>
    </citation>
    <scope>IDENTIFICATION</scope>
    <source>
        <strain evidence="12">Hd-rR</strain>
    </source>
</reference>
<keyword evidence="4 11" id="KW-0732">Signal</keyword>
<dbReference type="InterPro" id="IPR036179">
    <property type="entry name" value="Ig-like_dom_sf"/>
</dbReference>
<name>A0A3B3H7J8_ORYLA</name>
<keyword evidence="2" id="KW-1003">Cell membrane</keyword>
<reference evidence="12" key="2">
    <citation type="submission" date="2025-08" db="UniProtKB">
        <authorList>
            <consortium name="Ensembl"/>
        </authorList>
    </citation>
    <scope>IDENTIFICATION</scope>
    <source>
        <strain evidence="12">Hd-rR</strain>
    </source>
</reference>
<dbReference type="InterPro" id="IPR013783">
    <property type="entry name" value="Ig-like_fold"/>
</dbReference>
<keyword evidence="8" id="KW-0675">Receptor</keyword>
<dbReference type="KEGG" id="ola:101166061"/>
<keyword evidence="9" id="KW-0325">Glycoprotein</keyword>
<evidence type="ECO:0000256" key="11">
    <source>
        <dbReference type="SAM" id="SignalP"/>
    </source>
</evidence>